<dbReference type="PANTHER" id="PTHR31297:SF41">
    <property type="entry name" value="ENDOGLUCANASE, PUTATIVE (AFU_ORTHOLOGUE AFUA_5G01830)-RELATED"/>
    <property type="match status" value="1"/>
</dbReference>
<evidence type="ECO:0000256" key="2">
    <source>
        <dbReference type="ARBA" id="ARBA00022801"/>
    </source>
</evidence>
<reference evidence="9 10" key="1">
    <citation type="journal article" date="2013" name="J. Microbiol.">
        <title>Mucilaginibacter ginsenosidivorax sp. nov., with ginsenoside converting activity isolated from sediment.</title>
        <authorList>
            <person name="Kim J.K."/>
            <person name="Choi T.E."/>
            <person name="Liu Q.M."/>
            <person name="Park H.Y."/>
            <person name="Yi T.H."/>
            <person name="Yoon M.H."/>
            <person name="Kim S.C."/>
            <person name="Im W.T."/>
        </authorList>
    </citation>
    <scope>NUCLEOTIDE SEQUENCE [LARGE SCALE GENOMIC DNA]</scope>
    <source>
        <strain evidence="9 10">KHI28</strain>
    </source>
</reference>
<evidence type="ECO:0000256" key="4">
    <source>
        <dbReference type="ARBA" id="ARBA00023277"/>
    </source>
</evidence>
<dbReference type="Pfam" id="PF00150">
    <property type="entry name" value="Cellulase"/>
    <property type="match status" value="1"/>
</dbReference>
<keyword evidence="2 7" id="KW-0378">Hydrolase</keyword>
<dbReference type="InterPro" id="IPR001547">
    <property type="entry name" value="Glyco_hydro_5"/>
</dbReference>
<dbReference type="GO" id="GO:0008422">
    <property type="term" value="F:beta-glucosidase activity"/>
    <property type="evidence" value="ECO:0007669"/>
    <property type="project" value="TreeGrafter"/>
</dbReference>
<dbReference type="KEGG" id="mgk:FSB76_07680"/>
<organism evidence="9 10">
    <name type="scientific">Mucilaginibacter ginsenosidivorax</name>
    <dbReference type="NCBI Taxonomy" id="862126"/>
    <lineage>
        <taxon>Bacteria</taxon>
        <taxon>Pseudomonadati</taxon>
        <taxon>Bacteroidota</taxon>
        <taxon>Sphingobacteriia</taxon>
        <taxon>Sphingobacteriales</taxon>
        <taxon>Sphingobacteriaceae</taxon>
        <taxon>Mucilaginibacter</taxon>
    </lineage>
</organism>
<evidence type="ECO:0000313" key="10">
    <source>
        <dbReference type="Proteomes" id="UP000321362"/>
    </source>
</evidence>
<keyword evidence="10" id="KW-1185">Reference proteome</keyword>
<dbReference type="InterPro" id="IPR050386">
    <property type="entry name" value="Glycosyl_hydrolase_5"/>
</dbReference>
<dbReference type="GO" id="GO:0009986">
    <property type="term" value="C:cell surface"/>
    <property type="evidence" value="ECO:0007669"/>
    <property type="project" value="TreeGrafter"/>
</dbReference>
<dbReference type="SUPFAM" id="SSF51445">
    <property type="entry name" value="(Trans)glycosidases"/>
    <property type="match status" value="1"/>
</dbReference>
<evidence type="ECO:0000256" key="6">
    <source>
        <dbReference type="ARBA" id="ARBA00023326"/>
    </source>
</evidence>
<keyword evidence="3" id="KW-0136">Cellulose degradation</keyword>
<keyword evidence="4" id="KW-0119">Carbohydrate metabolism</keyword>
<evidence type="ECO:0000259" key="8">
    <source>
        <dbReference type="Pfam" id="PF00150"/>
    </source>
</evidence>
<evidence type="ECO:0000256" key="5">
    <source>
        <dbReference type="ARBA" id="ARBA00023295"/>
    </source>
</evidence>
<dbReference type="EMBL" id="CP042437">
    <property type="protein sequence ID" value="QEC75837.1"/>
    <property type="molecule type" value="Genomic_DNA"/>
</dbReference>
<protein>
    <submittedName>
        <fullName evidence="9">Glycoside hydrolase family 5 protein</fullName>
    </submittedName>
</protein>
<accession>A0A5B8VW57</accession>
<dbReference type="GO" id="GO:0005576">
    <property type="term" value="C:extracellular region"/>
    <property type="evidence" value="ECO:0007669"/>
    <property type="project" value="TreeGrafter"/>
</dbReference>
<feature type="domain" description="Glycoside hydrolase family 5" evidence="8">
    <location>
        <begin position="70"/>
        <end position="354"/>
    </location>
</feature>
<gene>
    <name evidence="9" type="ORF">FSB76_07680</name>
</gene>
<evidence type="ECO:0000256" key="3">
    <source>
        <dbReference type="ARBA" id="ARBA00023001"/>
    </source>
</evidence>
<comment type="similarity">
    <text evidence="1 7">Belongs to the glycosyl hydrolase 5 (cellulase A) family.</text>
</comment>
<evidence type="ECO:0000313" key="9">
    <source>
        <dbReference type="EMBL" id="QEC75837.1"/>
    </source>
</evidence>
<dbReference type="Proteomes" id="UP000321362">
    <property type="component" value="Chromosome"/>
</dbReference>
<dbReference type="InterPro" id="IPR017853">
    <property type="entry name" value="GH"/>
</dbReference>
<evidence type="ECO:0000256" key="7">
    <source>
        <dbReference type="RuleBase" id="RU361153"/>
    </source>
</evidence>
<keyword evidence="6" id="KW-0624">Polysaccharide degradation</keyword>
<evidence type="ECO:0000256" key="1">
    <source>
        <dbReference type="ARBA" id="ARBA00005641"/>
    </source>
</evidence>
<dbReference type="AlphaFoldDB" id="A0A5B8VW57"/>
<name>A0A5B8VW57_9SPHI</name>
<proteinExistence type="inferred from homology"/>
<keyword evidence="5 7" id="KW-0326">Glycosidase</keyword>
<dbReference type="Gene3D" id="3.20.20.80">
    <property type="entry name" value="Glycosidases"/>
    <property type="match status" value="1"/>
</dbReference>
<dbReference type="PANTHER" id="PTHR31297">
    <property type="entry name" value="GLUCAN ENDO-1,6-BETA-GLUCOSIDASE B"/>
    <property type="match status" value="1"/>
</dbReference>
<sequence length="379" mass="43282">MNIICLRNKNICFKLLLNFLLILLCMTTSCPIAKSSPKYMQLRALAFRRAASLNNGISFSWLEQTWNKNPLNQGAIKDADFALLKRLGFRSIRLPIAFTYLETAHIPTVEILGYIDKVVKQCHRYGFKLVLDYHYGNLNDANSSAETLKLIDLWEKLAKRYTNVSADDLFFELYNEPPHMNPNVWKDVAYNVVTALRKVDKKRTLIIGASNYNSIYELSRFVRLADENIIYTFHFYEPFFFTHQGAGWVGNQVATTGVSFPYSAENFPALDPRAKGTPGESNHEMYRRDGNEQSVNDKLQIVKAWGDKYDVPIICGEYGVYNKYADLDSRCRYIKAVRAALKKLGIPGMLWDYNGTFSIFAGKPSIDNLPACMKDAIAY</sequence>
<dbReference type="GO" id="GO:0030245">
    <property type="term" value="P:cellulose catabolic process"/>
    <property type="evidence" value="ECO:0007669"/>
    <property type="project" value="UniProtKB-KW"/>
</dbReference>
<dbReference type="PROSITE" id="PS51257">
    <property type="entry name" value="PROKAR_LIPOPROTEIN"/>
    <property type="match status" value="1"/>
</dbReference>